<dbReference type="EMBL" id="JAGIOJ010000001">
    <property type="protein sequence ID" value="MBP2399864.1"/>
    <property type="molecule type" value="Genomic_DNA"/>
</dbReference>
<evidence type="ECO:0000259" key="1">
    <source>
        <dbReference type="PROSITE" id="PS51186"/>
    </source>
</evidence>
<dbReference type="SUPFAM" id="SSF55729">
    <property type="entry name" value="Acyl-CoA N-acyltransferases (Nat)"/>
    <property type="match status" value="1"/>
</dbReference>
<dbReference type="Gene3D" id="3.40.630.30">
    <property type="match status" value="1"/>
</dbReference>
<feature type="domain" description="N-acetyltransferase" evidence="1">
    <location>
        <begin position="3"/>
        <end position="163"/>
    </location>
</feature>
<dbReference type="InterPro" id="IPR016181">
    <property type="entry name" value="Acyl_CoA_acyltransferase"/>
</dbReference>
<evidence type="ECO:0000313" key="3">
    <source>
        <dbReference type="Proteomes" id="UP001195422"/>
    </source>
</evidence>
<protein>
    <submittedName>
        <fullName evidence="2">RimJ/RimL family protein N-acetyltransferase</fullName>
    </submittedName>
</protein>
<accession>A0ABS4XTM0</accession>
<reference evidence="2 3" key="1">
    <citation type="submission" date="2021-03" db="EMBL/GenBank/DDBJ databases">
        <title>Sequencing the genomes of 1000 actinobacteria strains.</title>
        <authorList>
            <person name="Klenk H.-P."/>
        </authorList>
    </citation>
    <scope>NUCLEOTIDE SEQUENCE [LARGE SCALE GENOMIC DNA]</scope>
    <source>
        <strain evidence="2 3">DSM 20168</strain>
    </source>
</reference>
<gene>
    <name evidence="2" type="ORF">JOF39_002945</name>
</gene>
<dbReference type="PANTHER" id="PTHR43610:SF1">
    <property type="entry name" value="N-ACETYLTRANSFERASE DOMAIN-CONTAINING PROTEIN"/>
    <property type="match status" value="1"/>
</dbReference>
<organism evidence="2 3">
    <name type="scientific">Glutamicibacter protophormiae</name>
    <name type="common">Brevibacterium protophormiae</name>
    <dbReference type="NCBI Taxonomy" id="37930"/>
    <lineage>
        <taxon>Bacteria</taxon>
        <taxon>Bacillati</taxon>
        <taxon>Actinomycetota</taxon>
        <taxon>Actinomycetes</taxon>
        <taxon>Micrococcales</taxon>
        <taxon>Micrococcaceae</taxon>
        <taxon>Glutamicibacter</taxon>
    </lineage>
</organism>
<comment type="caution">
    <text evidence="2">The sequence shown here is derived from an EMBL/GenBank/DDBJ whole genome shotgun (WGS) entry which is preliminary data.</text>
</comment>
<dbReference type="PANTHER" id="PTHR43610">
    <property type="entry name" value="BLL6696 PROTEIN"/>
    <property type="match status" value="1"/>
</dbReference>
<name>A0ABS4XTM0_GLUPR</name>
<dbReference type="Pfam" id="PF13302">
    <property type="entry name" value="Acetyltransf_3"/>
    <property type="match status" value="1"/>
</dbReference>
<keyword evidence="3" id="KW-1185">Reference proteome</keyword>
<proteinExistence type="predicted"/>
<sequence>MSITFVQMSAADRDDLIEFLTTNRFPFHVHQAPGEADVRTRVDSSHFWNEDRQGYWAVRGGQRRGMVVLEDLQDGGSPLFDLRLAESQRGQGIGAEVLRALCGMVFESMPNALRFEGQTREDNIAMRKTFLRCGFLKEAHYRMGWPTADGRHVASIAYSILREDWANGTVTRFEWEDLEL</sequence>
<dbReference type="PROSITE" id="PS51186">
    <property type="entry name" value="GNAT"/>
    <property type="match status" value="1"/>
</dbReference>
<dbReference type="InterPro" id="IPR000182">
    <property type="entry name" value="GNAT_dom"/>
</dbReference>
<dbReference type="Proteomes" id="UP001195422">
    <property type="component" value="Unassembled WGS sequence"/>
</dbReference>
<evidence type="ECO:0000313" key="2">
    <source>
        <dbReference type="EMBL" id="MBP2399864.1"/>
    </source>
</evidence>
<dbReference type="RefSeq" id="WP_188946896.1">
    <property type="nucleotide sequence ID" value="NZ_BMPH01000001.1"/>
</dbReference>